<organism evidence="1 2">
    <name type="scientific">Algoriphagus aquaeductus</name>
    <dbReference type="NCBI Taxonomy" id="475299"/>
    <lineage>
        <taxon>Bacteria</taxon>
        <taxon>Pseudomonadati</taxon>
        <taxon>Bacteroidota</taxon>
        <taxon>Cytophagia</taxon>
        <taxon>Cytophagales</taxon>
        <taxon>Cyclobacteriaceae</taxon>
        <taxon>Algoriphagus</taxon>
    </lineage>
</organism>
<dbReference type="PANTHER" id="PTHR30292">
    <property type="entry name" value="UNCHARACTERIZED PROTEIN YBGL-RELATED"/>
    <property type="match status" value="1"/>
</dbReference>
<dbReference type="GO" id="GO:0005975">
    <property type="term" value="P:carbohydrate metabolic process"/>
    <property type="evidence" value="ECO:0007669"/>
    <property type="project" value="InterPro"/>
</dbReference>
<protein>
    <submittedName>
        <fullName evidence="1">UPF0271 protein</fullName>
    </submittedName>
</protein>
<comment type="caution">
    <text evidence="1">The sequence shown here is derived from an EMBL/GenBank/DDBJ whole genome shotgun (WGS) entry which is preliminary data.</text>
</comment>
<dbReference type="InterPro" id="IPR005501">
    <property type="entry name" value="LamB/YcsF/PxpA-like"/>
</dbReference>
<dbReference type="InterPro" id="IPR011330">
    <property type="entry name" value="Glyco_hydro/deAcase_b/a-brl"/>
</dbReference>
<dbReference type="Gene3D" id="3.20.20.370">
    <property type="entry name" value="Glycoside hydrolase/deacetylase"/>
    <property type="match status" value="1"/>
</dbReference>
<dbReference type="Pfam" id="PF03746">
    <property type="entry name" value="LamB_YcsF"/>
    <property type="match status" value="1"/>
</dbReference>
<dbReference type="PANTHER" id="PTHR30292:SF0">
    <property type="entry name" value="5-OXOPROLINASE SUBUNIT A"/>
    <property type="match status" value="1"/>
</dbReference>
<accession>A0A326RPR0</accession>
<evidence type="ECO:0000313" key="2">
    <source>
        <dbReference type="Proteomes" id="UP000248917"/>
    </source>
</evidence>
<dbReference type="Proteomes" id="UP000248917">
    <property type="component" value="Unassembled WGS sequence"/>
</dbReference>
<keyword evidence="2" id="KW-1185">Reference proteome</keyword>
<dbReference type="SUPFAM" id="SSF88713">
    <property type="entry name" value="Glycoside hydrolase/deacetylase"/>
    <property type="match status" value="1"/>
</dbReference>
<dbReference type="EMBL" id="QKTX01000007">
    <property type="protein sequence ID" value="PZV83169.1"/>
    <property type="molecule type" value="Genomic_DNA"/>
</dbReference>
<dbReference type="AlphaFoldDB" id="A0A326RPR0"/>
<proteinExistence type="predicted"/>
<evidence type="ECO:0000313" key="1">
    <source>
        <dbReference type="EMBL" id="PZV83169.1"/>
    </source>
</evidence>
<dbReference type="CDD" id="cd10801">
    <property type="entry name" value="LamB_YcsF_like_1"/>
    <property type="match status" value="1"/>
</dbReference>
<reference evidence="1 2" key="1">
    <citation type="submission" date="2018-06" db="EMBL/GenBank/DDBJ databases">
        <title>Genomic Encyclopedia of Archaeal and Bacterial Type Strains, Phase II (KMG-II): from individual species to whole genera.</title>
        <authorList>
            <person name="Goeker M."/>
        </authorList>
    </citation>
    <scope>NUCLEOTIDE SEQUENCE [LARGE SCALE GENOMIC DNA]</scope>
    <source>
        <strain evidence="1 2">T4</strain>
    </source>
</reference>
<gene>
    <name evidence="1" type="ORF">CLV31_107121</name>
</gene>
<name>A0A326RPR0_9BACT</name>
<sequence length="254" mass="28700">MVFDLICPAFPKHVMLLQRPQINCDLGEGIPFESLIYPWIDRANLACGGHYGDEATLSASLSLAKEAGVLVGAHPSYPDRENFGRKSLKITFPDLSDSINSQISLFQRMTKEADLEMAHIKFHGALYNDAASNAEFADFLTDLVGERYPNVPLFVPPYSEIEKLARHKKLAFIREIFGDRSYENNYGLSPRSYPDSLLTRLDQVERHLQAILEKDQITSRTGIPLPVTAETICFHGDNPGLMNFLPQIRKKYWP</sequence>